<sequence length="278" mass="30958">MQESVRDTTSSGHFTTPTLCHTITSCQTNGPFYATWKKMELDCGRCHQPGHHVRHCPDNPQRNRACYNCGVIGHIAADGPTRSTSTRGATPKKKRKARNQSTSLPGITHDPQVLPTKQQSTSLPGNQVREVKRGLKIDRGIGGMQDGYNNAEMLKVSDYLLVNGLESDLRERMTFANKATINMDKNPDLLHMIDPTTKVPRFWYRSLHASDPAKEKISPSTIEKQRAFKQYLKEQAPHLALRLIGQGLSAQSEINNMEQSSGNALGPEQHQGPNSTYQ</sequence>
<dbReference type="AlphaFoldDB" id="A0AAD7URZ6"/>
<feature type="region of interest" description="Disordered" evidence="2">
    <location>
        <begin position="78"/>
        <end position="124"/>
    </location>
</feature>
<dbReference type="EMBL" id="JARTCD010000107">
    <property type="protein sequence ID" value="KAJ8652377.1"/>
    <property type="molecule type" value="Genomic_DNA"/>
</dbReference>
<dbReference type="InterPro" id="IPR036875">
    <property type="entry name" value="Znf_CCHC_sf"/>
</dbReference>
<keyword evidence="1" id="KW-0863">Zinc-finger</keyword>
<name>A0AAD7URZ6_9FUNG</name>
<evidence type="ECO:0000259" key="3">
    <source>
        <dbReference type="PROSITE" id="PS50158"/>
    </source>
</evidence>
<dbReference type="InterPro" id="IPR001878">
    <property type="entry name" value="Znf_CCHC"/>
</dbReference>
<evidence type="ECO:0000313" key="5">
    <source>
        <dbReference type="Proteomes" id="UP001234581"/>
    </source>
</evidence>
<accession>A0AAD7URZ6</accession>
<dbReference type="GO" id="GO:0003676">
    <property type="term" value="F:nucleic acid binding"/>
    <property type="evidence" value="ECO:0007669"/>
    <property type="project" value="InterPro"/>
</dbReference>
<dbReference type="Pfam" id="PF00098">
    <property type="entry name" value="zf-CCHC"/>
    <property type="match status" value="1"/>
</dbReference>
<evidence type="ECO:0000256" key="2">
    <source>
        <dbReference type="SAM" id="MobiDB-lite"/>
    </source>
</evidence>
<dbReference type="PROSITE" id="PS50158">
    <property type="entry name" value="ZF_CCHC"/>
    <property type="match status" value="1"/>
</dbReference>
<organism evidence="4 5">
    <name type="scientific">Lichtheimia ornata</name>
    <dbReference type="NCBI Taxonomy" id="688661"/>
    <lineage>
        <taxon>Eukaryota</taxon>
        <taxon>Fungi</taxon>
        <taxon>Fungi incertae sedis</taxon>
        <taxon>Mucoromycota</taxon>
        <taxon>Mucoromycotina</taxon>
        <taxon>Mucoromycetes</taxon>
        <taxon>Mucorales</taxon>
        <taxon>Lichtheimiaceae</taxon>
        <taxon>Lichtheimia</taxon>
    </lineage>
</organism>
<comment type="caution">
    <text evidence="4">The sequence shown here is derived from an EMBL/GenBank/DDBJ whole genome shotgun (WGS) entry which is preliminary data.</text>
</comment>
<keyword evidence="1" id="KW-0862">Zinc</keyword>
<dbReference type="PROSITE" id="PS51257">
    <property type="entry name" value="PROKAR_LIPOPROTEIN"/>
    <property type="match status" value="1"/>
</dbReference>
<evidence type="ECO:0000256" key="1">
    <source>
        <dbReference type="PROSITE-ProRule" id="PRU00047"/>
    </source>
</evidence>
<dbReference type="GO" id="GO:0008270">
    <property type="term" value="F:zinc ion binding"/>
    <property type="evidence" value="ECO:0007669"/>
    <property type="project" value="UniProtKB-KW"/>
</dbReference>
<dbReference type="SUPFAM" id="SSF57756">
    <property type="entry name" value="Retrovirus zinc finger-like domains"/>
    <property type="match status" value="1"/>
</dbReference>
<dbReference type="RefSeq" id="XP_058337291.1">
    <property type="nucleotide sequence ID" value="XM_058491949.1"/>
</dbReference>
<keyword evidence="1" id="KW-0479">Metal-binding</keyword>
<dbReference type="GeneID" id="83219389"/>
<gene>
    <name evidence="4" type="ORF">O0I10_012000</name>
</gene>
<dbReference type="Proteomes" id="UP001234581">
    <property type="component" value="Unassembled WGS sequence"/>
</dbReference>
<proteinExistence type="predicted"/>
<feature type="domain" description="CCHC-type" evidence="3">
    <location>
        <begin position="43"/>
        <end position="58"/>
    </location>
</feature>
<reference evidence="4 5" key="1">
    <citation type="submission" date="2023-03" db="EMBL/GenBank/DDBJ databases">
        <title>Genome sequence of Lichtheimia ornata CBS 291.66.</title>
        <authorList>
            <person name="Mohabir J.T."/>
            <person name="Shea T.P."/>
            <person name="Kurbessoian T."/>
            <person name="Berby B."/>
            <person name="Fontaine J."/>
            <person name="Livny J."/>
            <person name="Gnirke A."/>
            <person name="Stajich J.E."/>
            <person name="Cuomo C.A."/>
        </authorList>
    </citation>
    <scope>NUCLEOTIDE SEQUENCE [LARGE SCALE GENOMIC DNA]</scope>
    <source>
        <strain evidence="4">CBS 291.66</strain>
    </source>
</reference>
<protein>
    <recommendedName>
        <fullName evidence="3">CCHC-type domain-containing protein</fullName>
    </recommendedName>
</protein>
<feature type="compositionally biased region" description="Polar residues" evidence="2">
    <location>
        <begin position="115"/>
        <end position="124"/>
    </location>
</feature>
<dbReference type="Gene3D" id="4.10.60.10">
    <property type="entry name" value="Zinc finger, CCHC-type"/>
    <property type="match status" value="1"/>
</dbReference>
<evidence type="ECO:0000313" key="4">
    <source>
        <dbReference type="EMBL" id="KAJ8652377.1"/>
    </source>
</evidence>
<keyword evidence="5" id="KW-1185">Reference proteome</keyword>
<dbReference type="SMART" id="SM00343">
    <property type="entry name" value="ZnF_C2HC"/>
    <property type="match status" value="2"/>
</dbReference>
<feature type="region of interest" description="Disordered" evidence="2">
    <location>
        <begin position="255"/>
        <end position="278"/>
    </location>
</feature>